<dbReference type="EMBL" id="JBBNAE010000008">
    <property type="protein sequence ID" value="KAK9102231.1"/>
    <property type="molecule type" value="Genomic_DNA"/>
</dbReference>
<dbReference type="Proteomes" id="UP001417504">
    <property type="component" value="Unassembled WGS sequence"/>
</dbReference>
<accession>A0AAP0EYW5</accession>
<keyword evidence="2" id="KW-1185">Reference proteome</keyword>
<protein>
    <submittedName>
        <fullName evidence="1">Uncharacterized protein</fullName>
    </submittedName>
</protein>
<name>A0AAP0EYW5_9MAGN</name>
<dbReference type="AlphaFoldDB" id="A0AAP0EYW5"/>
<gene>
    <name evidence="1" type="ORF">Sjap_019485</name>
</gene>
<comment type="caution">
    <text evidence="1">The sequence shown here is derived from an EMBL/GenBank/DDBJ whole genome shotgun (WGS) entry which is preliminary data.</text>
</comment>
<evidence type="ECO:0000313" key="1">
    <source>
        <dbReference type="EMBL" id="KAK9102231.1"/>
    </source>
</evidence>
<organism evidence="1 2">
    <name type="scientific">Stephania japonica</name>
    <dbReference type="NCBI Taxonomy" id="461633"/>
    <lineage>
        <taxon>Eukaryota</taxon>
        <taxon>Viridiplantae</taxon>
        <taxon>Streptophyta</taxon>
        <taxon>Embryophyta</taxon>
        <taxon>Tracheophyta</taxon>
        <taxon>Spermatophyta</taxon>
        <taxon>Magnoliopsida</taxon>
        <taxon>Ranunculales</taxon>
        <taxon>Menispermaceae</taxon>
        <taxon>Menispermoideae</taxon>
        <taxon>Cissampelideae</taxon>
        <taxon>Stephania</taxon>
    </lineage>
</organism>
<proteinExistence type="predicted"/>
<sequence length="183" mass="20885">MELEFGRTRLFLGFKFGAALACSHFRNVQSLRPSSALIRFLNFAVVLYVICSDSQPCHDFSISRWGSSSKQDGCVSNEMLILQKERIIERNIGIEVIDQVMGNPNAKQLDENSINLGGNNEGNELLINECCNDKDEEEEEEEKEFGLFDEQGLLYFDDLLRLVLRSNRLCELGEFWSARFQSA</sequence>
<reference evidence="1 2" key="1">
    <citation type="submission" date="2024-01" db="EMBL/GenBank/DDBJ databases">
        <title>Genome assemblies of Stephania.</title>
        <authorList>
            <person name="Yang L."/>
        </authorList>
    </citation>
    <scope>NUCLEOTIDE SEQUENCE [LARGE SCALE GENOMIC DNA]</scope>
    <source>
        <strain evidence="1">QJT</strain>
        <tissue evidence="1">Leaf</tissue>
    </source>
</reference>
<evidence type="ECO:0000313" key="2">
    <source>
        <dbReference type="Proteomes" id="UP001417504"/>
    </source>
</evidence>